<accession>A0A164UVE7</accession>
<feature type="transmembrane region" description="Helical" evidence="2">
    <location>
        <begin position="45"/>
        <end position="66"/>
    </location>
</feature>
<dbReference type="InterPro" id="IPR045339">
    <property type="entry name" value="DUF6534"/>
</dbReference>
<keyword evidence="2" id="KW-0812">Transmembrane</keyword>
<sequence length="352" mass="39227">MSSLDSTFGAVLLALVFSAVLFGLTTLQTYLYFNRFPHDARWMKGLVATIWCLDALHVALCTHTIYHYLIVNYGNSDALLTEVWSLAIQTDCNGLIGMMVECFFARRVLKLSGNRYITTLIIVLAFIHFGLGVYFTVEAFVLKDFSQFAKLTWVTCTGLGSAAAADITIAVSLVYTLQKIRTGMARTDNVITTLIVYAINTGALTSMFATVCVFCYAFMPTNFVWLAFFWVLGKLYANSLLATLNSREALRGKGKTDEGTVILPMSQLTSSRSHKIPTFNTSNGGGVRINVHTTTQTISDYREAAKDFESSTPSTNSTSKQVDFQSIPPTRSLEKDDEDSFEDRRTSRQWEY</sequence>
<feature type="domain" description="DUF6534" evidence="3">
    <location>
        <begin position="162"/>
        <end position="248"/>
    </location>
</feature>
<dbReference type="OrthoDB" id="2738831at2759"/>
<feature type="compositionally biased region" description="Polar residues" evidence="1">
    <location>
        <begin position="310"/>
        <end position="329"/>
    </location>
</feature>
<evidence type="ECO:0000256" key="2">
    <source>
        <dbReference type="SAM" id="Phobius"/>
    </source>
</evidence>
<dbReference type="AlphaFoldDB" id="A0A164UVE7"/>
<feature type="region of interest" description="Disordered" evidence="1">
    <location>
        <begin position="305"/>
        <end position="352"/>
    </location>
</feature>
<organism evidence="4 5">
    <name type="scientific">Sistotremastrum niveocremeum HHB9708</name>
    <dbReference type="NCBI Taxonomy" id="1314777"/>
    <lineage>
        <taxon>Eukaryota</taxon>
        <taxon>Fungi</taxon>
        <taxon>Dikarya</taxon>
        <taxon>Basidiomycota</taxon>
        <taxon>Agaricomycotina</taxon>
        <taxon>Agaricomycetes</taxon>
        <taxon>Sistotremastrales</taxon>
        <taxon>Sistotremastraceae</taxon>
        <taxon>Sertulicium</taxon>
        <taxon>Sertulicium niveocremeum</taxon>
    </lineage>
</organism>
<dbReference type="EMBL" id="KV419407">
    <property type="protein sequence ID" value="KZS93572.1"/>
    <property type="molecule type" value="Genomic_DNA"/>
</dbReference>
<gene>
    <name evidence="4" type="ORF">SISNIDRAFT_454784</name>
</gene>
<proteinExistence type="predicted"/>
<feature type="transmembrane region" description="Helical" evidence="2">
    <location>
        <begin position="189"/>
        <end position="219"/>
    </location>
</feature>
<evidence type="ECO:0000259" key="3">
    <source>
        <dbReference type="Pfam" id="PF20152"/>
    </source>
</evidence>
<dbReference type="STRING" id="1314777.A0A164UVE7"/>
<feature type="compositionally biased region" description="Basic and acidic residues" evidence="1">
    <location>
        <begin position="342"/>
        <end position="352"/>
    </location>
</feature>
<feature type="transmembrane region" description="Helical" evidence="2">
    <location>
        <begin position="225"/>
        <end position="244"/>
    </location>
</feature>
<protein>
    <recommendedName>
        <fullName evidence="3">DUF6534 domain-containing protein</fullName>
    </recommendedName>
</protein>
<feature type="transmembrane region" description="Helical" evidence="2">
    <location>
        <begin position="12"/>
        <end position="33"/>
    </location>
</feature>
<feature type="transmembrane region" description="Helical" evidence="2">
    <location>
        <begin position="86"/>
        <end position="104"/>
    </location>
</feature>
<dbReference type="Proteomes" id="UP000076722">
    <property type="component" value="Unassembled WGS sequence"/>
</dbReference>
<evidence type="ECO:0000313" key="5">
    <source>
        <dbReference type="Proteomes" id="UP000076722"/>
    </source>
</evidence>
<dbReference type="PANTHER" id="PTHR40465:SF1">
    <property type="entry name" value="DUF6534 DOMAIN-CONTAINING PROTEIN"/>
    <property type="match status" value="1"/>
</dbReference>
<name>A0A164UVE7_9AGAM</name>
<evidence type="ECO:0000256" key="1">
    <source>
        <dbReference type="SAM" id="MobiDB-lite"/>
    </source>
</evidence>
<dbReference type="Pfam" id="PF20152">
    <property type="entry name" value="DUF6534"/>
    <property type="match status" value="1"/>
</dbReference>
<feature type="transmembrane region" description="Helical" evidence="2">
    <location>
        <begin position="116"/>
        <end position="137"/>
    </location>
</feature>
<feature type="transmembrane region" description="Helical" evidence="2">
    <location>
        <begin position="157"/>
        <end position="177"/>
    </location>
</feature>
<dbReference type="PANTHER" id="PTHR40465">
    <property type="entry name" value="CHROMOSOME 1, WHOLE GENOME SHOTGUN SEQUENCE"/>
    <property type="match status" value="1"/>
</dbReference>
<keyword evidence="5" id="KW-1185">Reference proteome</keyword>
<keyword evidence="2" id="KW-0472">Membrane</keyword>
<evidence type="ECO:0000313" key="4">
    <source>
        <dbReference type="EMBL" id="KZS93572.1"/>
    </source>
</evidence>
<reference evidence="4 5" key="1">
    <citation type="journal article" date="2016" name="Mol. Biol. Evol.">
        <title>Comparative Genomics of Early-Diverging Mushroom-Forming Fungi Provides Insights into the Origins of Lignocellulose Decay Capabilities.</title>
        <authorList>
            <person name="Nagy L.G."/>
            <person name="Riley R."/>
            <person name="Tritt A."/>
            <person name="Adam C."/>
            <person name="Daum C."/>
            <person name="Floudas D."/>
            <person name="Sun H."/>
            <person name="Yadav J.S."/>
            <person name="Pangilinan J."/>
            <person name="Larsson K.H."/>
            <person name="Matsuura K."/>
            <person name="Barry K."/>
            <person name="Labutti K."/>
            <person name="Kuo R."/>
            <person name="Ohm R.A."/>
            <person name="Bhattacharya S.S."/>
            <person name="Shirouzu T."/>
            <person name="Yoshinaga Y."/>
            <person name="Martin F.M."/>
            <person name="Grigoriev I.V."/>
            <person name="Hibbett D.S."/>
        </authorList>
    </citation>
    <scope>NUCLEOTIDE SEQUENCE [LARGE SCALE GENOMIC DNA]</scope>
    <source>
        <strain evidence="4 5">HHB9708</strain>
    </source>
</reference>
<keyword evidence="2" id="KW-1133">Transmembrane helix</keyword>